<dbReference type="PROSITE" id="PS00678">
    <property type="entry name" value="WD_REPEATS_1"/>
    <property type="match status" value="1"/>
</dbReference>
<dbReference type="SMART" id="SM00320">
    <property type="entry name" value="WD40"/>
    <property type="match status" value="2"/>
</dbReference>
<dbReference type="OrthoDB" id="1602884at2759"/>
<feature type="compositionally biased region" description="Low complexity" evidence="4">
    <location>
        <begin position="26"/>
        <end position="63"/>
    </location>
</feature>
<comment type="caution">
    <text evidence="5">The sequence shown here is derived from an EMBL/GenBank/DDBJ whole genome shotgun (WGS) entry which is preliminary data.</text>
</comment>
<dbReference type="InterPro" id="IPR001680">
    <property type="entry name" value="WD40_rpt"/>
</dbReference>
<proteinExistence type="predicted"/>
<evidence type="ECO:0000313" key="5">
    <source>
        <dbReference type="EMBL" id="KAG0248806.1"/>
    </source>
</evidence>
<organism evidence="5 6">
    <name type="scientific">Mortierella polycephala</name>
    <dbReference type="NCBI Taxonomy" id="41804"/>
    <lineage>
        <taxon>Eukaryota</taxon>
        <taxon>Fungi</taxon>
        <taxon>Fungi incertae sedis</taxon>
        <taxon>Mucoromycota</taxon>
        <taxon>Mortierellomycotina</taxon>
        <taxon>Mortierellomycetes</taxon>
        <taxon>Mortierellales</taxon>
        <taxon>Mortierellaceae</taxon>
        <taxon>Mortierella</taxon>
    </lineage>
</organism>
<dbReference type="Pfam" id="PF00400">
    <property type="entry name" value="WD40"/>
    <property type="match status" value="1"/>
</dbReference>
<protein>
    <recommendedName>
        <fullName evidence="7">WD40 repeat-like protein</fullName>
    </recommendedName>
</protein>
<dbReference type="Proteomes" id="UP000726737">
    <property type="component" value="Unassembled WGS sequence"/>
</dbReference>
<dbReference type="EMBL" id="JAAAJA010000920">
    <property type="protein sequence ID" value="KAG0248806.1"/>
    <property type="molecule type" value="Genomic_DNA"/>
</dbReference>
<keyword evidence="1 3" id="KW-0853">WD repeat</keyword>
<dbReference type="PANTHER" id="PTHR44156">
    <property type="entry name" value="SUPERNUMERARY LIMBS, ISOFORM B-RELATED"/>
    <property type="match status" value="1"/>
</dbReference>
<sequence>MTQDPLEHDQIAFAISTVPSSRQANDSSEGTSEGTSDGTISGSLQQQQQQQQPSQSTSPASPQLSPPPELEVNDHHPADDILCHYSSAKNSLLLTGHMDGSVRLWDLSIEEPGQQCVRLWRTGSRRRVLSVGMNSKVVVCGNADSTLCVWDIHPPLHIASSSAFASSSSSSSYGTIHAGSYLATSIAVPAPGQDDWVSGIEHICVGESLVSCSTDFSGSVLVFSLATGSLVYEIPGLYQPSKMCMTEFFLLTGGRGGRDRHHMQGQQNQPPGLGPNRGATETDEESTCCINVWDLRTGNLLYSLIPQLPMHQLQHVQDIATNLGNPMPPQQPMPKSQRMQESGQVNAFDATNVLCDLSLSSNLSSSGTSRGNSSRQPYKTLSLGSPQSPMSTPLTLLDITVTDDHSTLLVTLCERSGKGREGVYCWDFTGSNLGGYHHDSIVVPTVALDQNDLEYKHEQDIDQGRDSSCDVAYNNAETSHVHDNILSSDEFSNNMVMQQVDAIAFKNLHHARITGKMWIAWQPDEEANQECRVHVPQAWDI</sequence>
<dbReference type="PROSITE" id="PS50082">
    <property type="entry name" value="WD_REPEATS_2"/>
    <property type="match status" value="1"/>
</dbReference>
<dbReference type="InterPro" id="IPR015943">
    <property type="entry name" value="WD40/YVTN_repeat-like_dom_sf"/>
</dbReference>
<dbReference type="Gene3D" id="2.130.10.10">
    <property type="entry name" value="YVTN repeat-like/Quinoprotein amine dehydrogenase"/>
    <property type="match status" value="1"/>
</dbReference>
<evidence type="ECO:0000256" key="1">
    <source>
        <dbReference type="ARBA" id="ARBA00022574"/>
    </source>
</evidence>
<feature type="compositionally biased region" description="Low complexity" evidence="4">
    <location>
        <begin position="362"/>
        <end position="375"/>
    </location>
</feature>
<feature type="compositionally biased region" description="Polar residues" evidence="4">
    <location>
        <begin position="376"/>
        <end position="389"/>
    </location>
</feature>
<dbReference type="InterPro" id="IPR053299">
    <property type="entry name" value="ASTRA_WD_repeat"/>
</dbReference>
<keyword evidence="6" id="KW-1185">Reference proteome</keyword>
<dbReference type="InterPro" id="IPR036322">
    <property type="entry name" value="WD40_repeat_dom_sf"/>
</dbReference>
<dbReference type="AlphaFoldDB" id="A0A9P6TW67"/>
<feature type="repeat" description="WD" evidence="3">
    <location>
        <begin position="90"/>
        <end position="108"/>
    </location>
</feature>
<evidence type="ECO:0000256" key="4">
    <source>
        <dbReference type="SAM" id="MobiDB-lite"/>
    </source>
</evidence>
<accession>A0A9P6TW67</accession>
<dbReference type="InterPro" id="IPR019775">
    <property type="entry name" value="WD40_repeat_CS"/>
</dbReference>
<evidence type="ECO:0000256" key="3">
    <source>
        <dbReference type="PROSITE-ProRule" id="PRU00221"/>
    </source>
</evidence>
<feature type="compositionally biased region" description="Low complexity" evidence="4">
    <location>
        <begin position="264"/>
        <end position="278"/>
    </location>
</feature>
<evidence type="ECO:0008006" key="7">
    <source>
        <dbReference type="Google" id="ProtNLM"/>
    </source>
</evidence>
<evidence type="ECO:0000256" key="2">
    <source>
        <dbReference type="ARBA" id="ARBA00022737"/>
    </source>
</evidence>
<evidence type="ECO:0000313" key="6">
    <source>
        <dbReference type="Proteomes" id="UP000726737"/>
    </source>
</evidence>
<feature type="region of interest" description="Disordered" evidence="4">
    <location>
        <begin position="362"/>
        <end position="389"/>
    </location>
</feature>
<keyword evidence="2" id="KW-0677">Repeat</keyword>
<feature type="compositionally biased region" description="Basic and acidic residues" evidence="4">
    <location>
        <begin position="1"/>
        <end position="10"/>
    </location>
</feature>
<feature type="region of interest" description="Disordered" evidence="4">
    <location>
        <begin position="1"/>
        <end position="76"/>
    </location>
</feature>
<gene>
    <name evidence="5" type="ORF">BG011_009907</name>
</gene>
<feature type="region of interest" description="Disordered" evidence="4">
    <location>
        <begin position="255"/>
        <end position="282"/>
    </location>
</feature>
<name>A0A9P6TW67_9FUNG</name>
<dbReference type="SUPFAM" id="SSF50978">
    <property type="entry name" value="WD40 repeat-like"/>
    <property type="match status" value="1"/>
</dbReference>
<reference evidence="5" key="1">
    <citation type="journal article" date="2020" name="Fungal Divers.">
        <title>Resolving the Mortierellaceae phylogeny through synthesis of multi-gene phylogenetics and phylogenomics.</title>
        <authorList>
            <person name="Vandepol N."/>
            <person name="Liber J."/>
            <person name="Desiro A."/>
            <person name="Na H."/>
            <person name="Kennedy M."/>
            <person name="Barry K."/>
            <person name="Grigoriev I.V."/>
            <person name="Miller A.N."/>
            <person name="O'Donnell K."/>
            <person name="Stajich J.E."/>
            <person name="Bonito G."/>
        </authorList>
    </citation>
    <scope>NUCLEOTIDE SEQUENCE</scope>
    <source>
        <strain evidence="5">KOD948</strain>
    </source>
</reference>